<accession>F0SVF9</accession>
<dbReference type="EMBL" id="CP002547">
    <property type="protein sequence ID" value="ADY56732.1"/>
    <property type="molecule type" value="Genomic_DNA"/>
</dbReference>
<reference evidence="2 3" key="1">
    <citation type="journal article" date="2011" name="Stand. Genomic Sci.">
        <title>Complete genome sequence of Syntrophobotulus glycolicus type strain (FlGlyR).</title>
        <authorList>
            <person name="Han C."/>
            <person name="Mwirichia R."/>
            <person name="Chertkov O."/>
            <person name="Held B."/>
            <person name="Lapidus A."/>
            <person name="Nolan M."/>
            <person name="Lucas S."/>
            <person name="Hammon N."/>
            <person name="Deshpande S."/>
            <person name="Cheng J.F."/>
            <person name="Tapia R."/>
            <person name="Goodwin L."/>
            <person name="Pitluck S."/>
            <person name="Huntemann M."/>
            <person name="Liolios K."/>
            <person name="Ivanova N."/>
            <person name="Pagani I."/>
            <person name="Mavromatis K."/>
            <person name="Ovchinikova G."/>
            <person name="Pati A."/>
            <person name="Chen A."/>
            <person name="Palaniappan K."/>
            <person name="Land M."/>
            <person name="Hauser L."/>
            <person name="Brambilla E.M."/>
            <person name="Rohde M."/>
            <person name="Spring S."/>
            <person name="Sikorski J."/>
            <person name="Goker M."/>
            <person name="Woyke T."/>
            <person name="Bristow J."/>
            <person name="Eisen J.A."/>
            <person name="Markowitz V."/>
            <person name="Hugenholtz P."/>
            <person name="Kyrpides N.C."/>
            <person name="Klenk H.P."/>
            <person name="Detter J.C."/>
        </authorList>
    </citation>
    <scope>NUCLEOTIDE SEQUENCE [LARGE SCALE GENOMIC DNA]</scope>
    <source>
        <strain evidence="3">DSM 8271 / FlGlyR</strain>
    </source>
</reference>
<dbReference type="HOGENOM" id="CLU_2792550_0_0_9"/>
<feature type="transmembrane region" description="Helical" evidence="1">
    <location>
        <begin position="23"/>
        <end position="42"/>
    </location>
</feature>
<keyword evidence="1" id="KW-0812">Transmembrane</keyword>
<dbReference type="AlphaFoldDB" id="F0SVF9"/>
<proteinExistence type="predicted"/>
<sequence>MEIIVLNISFLLLFLSPFMKLKGLFFVYCIIVLAGYILFMGLEHIRPRNPVFEQMIQVWIFKVERDVF</sequence>
<keyword evidence="3" id="KW-1185">Reference proteome</keyword>
<reference evidence="3" key="2">
    <citation type="submission" date="2011-02" db="EMBL/GenBank/DDBJ databases">
        <title>The complete genome of Syntrophobotulus glycolicus DSM 8271.</title>
        <authorList>
            <person name="Lucas S."/>
            <person name="Copeland A."/>
            <person name="Lapidus A."/>
            <person name="Bruce D."/>
            <person name="Goodwin L."/>
            <person name="Pitluck S."/>
            <person name="Kyrpides N."/>
            <person name="Mavromatis K."/>
            <person name="Pagani I."/>
            <person name="Ivanova N."/>
            <person name="Mikhailova N."/>
            <person name="Chertkov O."/>
            <person name="Held B."/>
            <person name="Detter J.C."/>
            <person name="Tapia R."/>
            <person name="Han C."/>
            <person name="Land M."/>
            <person name="Hauser L."/>
            <person name="Markowitz V."/>
            <person name="Cheng J.-F."/>
            <person name="Hugenholtz P."/>
            <person name="Woyke T."/>
            <person name="Wu D."/>
            <person name="Spring S."/>
            <person name="Schroeder M."/>
            <person name="Brambilla E."/>
            <person name="Klenk H.-P."/>
            <person name="Eisen J.A."/>
        </authorList>
    </citation>
    <scope>NUCLEOTIDE SEQUENCE [LARGE SCALE GENOMIC DNA]</scope>
    <source>
        <strain evidence="3">DSM 8271 / FlGlyR</strain>
    </source>
</reference>
<protein>
    <submittedName>
        <fullName evidence="2">Uncharacterized protein</fullName>
    </submittedName>
</protein>
<organism evidence="2 3">
    <name type="scientific">Syntrophobotulus glycolicus (strain DSM 8271 / FlGlyR)</name>
    <dbReference type="NCBI Taxonomy" id="645991"/>
    <lineage>
        <taxon>Bacteria</taxon>
        <taxon>Bacillati</taxon>
        <taxon>Bacillota</taxon>
        <taxon>Clostridia</taxon>
        <taxon>Eubacteriales</taxon>
        <taxon>Desulfitobacteriaceae</taxon>
        <taxon>Syntrophobotulus</taxon>
    </lineage>
</organism>
<evidence type="ECO:0000313" key="3">
    <source>
        <dbReference type="Proteomes" id="UP000007488"/>
    </source>
</evidence>
<keyword evidence="1" id="KW-1133">Transmembrane helix</keyword>
<dbReference type="STRING" id="645991.Sgly_2447"/>
<gene>
    <name evidence="2" type="ordered locus">Sgly_2447</name>
</gene>
<evidence type="ECO:0000313" key="2">
    <source>
        <dbReference type="EMBL" id="ADY56732.1"/>
    </source>
</evidence>
<dbReference type="KEGG" id="sgy:Sgly_2447"/>
<evidence type="ECO:0000256" key="1">
    <source>
        <dbReference type="SAM" id="Phobius"/>
    </source>
</evidence>
<keyword evidence="1" id="KW-0472">Membrane</keyword>
<dbReference type="Proteomes" id="UP000007488">
    <property type="component" value="Chromosome"/>
</dbReference>
<name>F0SVF9_SYNGF</name>